<organism evidence="2 3">
    <name type="scientific">Candidatus Borkfalkia faecavium</name>
    <dbReference type="NCBI Taxonomy" id="2838508"/>
    <lineage>
        <taxon>Bacteria</taxon>
        <taxon>Bacillati</taxon>
        <taxon>Bacillota</taxon>
        <taxon>Clostridia</taxon>
        <taxon>Christensenellales</taxon>
        <taxon>Christensenellaceae</taxon>
        <taxon>Candidatus Borkfalkia</taxon>
    </lineage>
</organism>
<comment type="caution">
    <text evidence="2">The sequence shown here is derived from an EMBL/GenBank/DDBJ whole genome shotgun (WGS) entry which is preliminary data.</text>
</comment>
<dbReference type="EMBL" id="DXEW01000028">
    <property type="protein sequence ID" value="HIX50700.1"/>
    <property type="molecule type" value="Genomic_DNA"/>
</dbReference>
<gene>
    <name evidence="2" type="ORF">H9851_05395</name>
</gene>
<evidence type="ECO:0000256" key="1">
    <source>
        <dbReference type="SAM" id="MobiDB-lite"/>
    </source>
</evidence>
<proteinExistence type="predicted"/>
<sequence>MEHTIFSFFSFFASREGPRGKARRLRHKIPQAAAQNTAHLSQDAEGRGANGRPFGAKCRQTLAECNNSAINFRKKLDRQAKIPYNISVIDERESAAKKPFTLTTHIFSHLF</sequence>
<feature type="region of interest" description="Disordered" evidence="1">
    <location>
        <begin position="32"/>
        <end position="52"/>
    </location>
</feature>
<reference evidence="2" key="2">
    <citation type="submission" date="2021-04" db="EMBL/GenBank/DDBJ databases">
        <authorList>
            <person name="Gilroy R."/>
        </authorList>
    </citation>
    <scope>NUCLEOTIDE SEQUENCE</scope>
    <source>
        <strain evidence="2">2189</strain>
    </source>
</reference>
<evidence type="ECO:0000313" key="3">
    <source>
        <dbReference type="Proteomes" id="UP000886847"/>
    </source>
</evidence>
<name>A0A9D1W1S8_9FIRM</name>
<accession>A0A9D1W1S8</accession>
<evidence type="ECO:0000313" key="2">
    <source>
        <dbReference type="EMBL" id="HIX50700.1"/>
    </source>
</evidence>
<dbReference type="Proteomes" id="UP000886847">
    <property type="component" value="Unassembled WGS sequence"/>
</dbReference>
<dbReference type="AlphaFoldDB" id="A0A9D1W1S8"/>
<protein>
    <submittedName>
        <fullName evidence="2">Uncharacterized protein</fullName>
    </submittedName>
</protein>
<reference evidence="2" key="1">
    <citation type="journal article" date="2021" name="PeerJ">
        <title>Extensive microbial diversity within the chicken gut microbiome revealed by metagenomics and culture.</title>
        <authorList>
            <person name="Gilroy R."/>
            <person name="Ravi A."/>
            <person name="Getino M."/>
            <person name="Pursley I."/>
            <person name="Horton D.L."/>
            <person name="Alikhan N.F."/>
            <person name="Baker D."/>
            <person name="Gharbi K."/>
            <person name="Hall N."/>
            <person name="Watson M."/>
            <person name="Adriaenssens E.M."/>
            <person name="Foster-Nyarko E."/>
            <person name="Jarju S."/>
            <person name="Secka A."/>
            <person name="Antonio M."/>
            <person name="Oren A."/>
            <person name="Chaudhuri R.R."/>
            <person name="La Ragione R."/>
            <person name="Hildebrand F."/>
            <person name="Pallen M.J."/>
        </authorList>
    </citation>
    <scope>NUCLEOTIDE SEQUENCE</scope>
    <source>
        <strain evidence="2">2189</strain>
    </source>
</reference>